<dbReference type="PROSITE" id="PS51078">
    <property type="entry name" value="ICLR_ED"/>
    <property type="match status" value="1"/>
</dbReference>
<feature type="domain" description="IclR-ED" evidence="6">
    <location>
        <begin position="92"/>
        <end position="275"/>
    </location>
</feature>
<evidence type="ECO:0000259" key="6">
    <source>
        <dbReference type="PROSITE" id="PS51078"/>
    </source>
</evidence>
<dbReference type="GO" id="GO:0003677">
    <property type="term" value="F:DNA binding"/>
    <property type="evidence" value="ECO:0007669"/>
    <property type="project" value="UniProtKB-KW"/>
</dbReference>
<dbReference type="InterPro" id="IPR029016">
    <property type="entry name" value="GAF-like_dom_sf"/>
</dbReference>
<evidence type="ECO:0000313" key="7">
    <source>
        <dbReference type="EMBL" id="AWN35078.1"/>
    </source>
</evidence>
<dbReference type="AlphaFoldDB" id="A0A2U8VNN5"/>
<dbReference type="RefSeq" id="WP_109950209.1">
    <property type="nucleotide sequence ID" value="NZ_CP029551.1"/>
</dbReference>
<keyword evidence="2" id="KW-0238">DNA-binding</keyword>
<sequence>MRKPIDRRSRPKTPVRPEPDDKSERTSSVQSVDRALSVLEVLGEDEEGYRLTDLATRTGLSPSTIHRLLTALEQRRFVQFDQSDGMWHVGRRTFAVGSAFVRRRNFVAPALPILRRLRDQTRETANLAIIDEGEVVFLTQVESREIMRAITRSGGSVPMVTSGVGKVIMATYSDEDVAAIVQRYGMRRMTPKSLTRASELREVLRRIRRDGYGIDDEEYMMGLRCVSAPIYDAQGEALAAISISGLTSRMTDDRLERLGRLVRDAAHELTEALGGITPLFPGDEVSTAPSAFA</sequence>
<dbReference type="SUPFAM" id="SSF46785">
    <property type="entry name" value="Winged helix' DNA-binding domain"/>
    <property type="match status" value="1"/>
</dbReference>
<dbReference type="OrthoDB" id="9807558at2"/>
<evidence type="ECO:0000313" key="8">
    <source>
        <dbReference type="Proteomes" id="UP000246058"/>
    </source>
</evidence>
<feature type="region of interest" description="Disordered" evidence="4">
    <location>
        <begin position="1"/>
        <end position="29"/>
    </location>
</feature>
<name>A0A2U8VNN5_9HYPH</name>
<dbReference type="Pfam" id="PF09339">
    <property type="entry name" value="HTH_IclR"/>
    <property type="match status" value="1"/>
</dbReference>
<feature type="compositionally biased region" description="Basic and acidic residues" evidence="4">
    <location>
        <begin position="15"/>
        <end position="25"/>
    </location>
</feature>
<evidence type="ECO:0000259" key="5">
    <source>
        <dbReference type="PROSITE" id="PS51077"/>
    </source>
</evidence>
<dbReference type="InterPro" id="IPR050707">
    <property type="entry name" value="HTH_MetabolicPath_Reg"/>
</dbReference>
<dbReference type="InterPro" id="IPR036390">
    <property type="entry name" value="WH_DNA-bd_sf"/>
</dbReference>
<evidence type="ECO:0000256" key="3">
    <source>
        <dbReference type="ARBA" id="ARBA00023163"/>
    </source>
</evidence>
<dbReference type="Pfam" id="PF01614">
    <property type="entry name" value="IclR_C"/>
    <property type="match status" value="1"/>
</dbReference>
<dbReference type="SMART" id="SM00346">
    <property type="entry name" value="HTH_ICLR"/>
    <property type="match status" value="1"/>
</dbReference>
<evidence type="ECO:0000256" key="4">
    <source>
        <dbReference type="SAM" id="MobiDB-lite"/>
    </source>
</evidence>
<dbReference type="PANTHER" id="PTHR30136">
    <property type="entry name" value="HELIX-TURN-HELIX TRANSCRIPTIONAL REGULATOR, ICLR FAMILY"/>
    <property type="match status" value="1"/>
</dbReference>
<dbReference type="Gene3D" id="3.30.450.40">
    <property type="match status" value="1"/>
</dbReference>
<dbReference type="GO" id="GO:0003700">
    <property type="term" value="F:DNA-binding transcription factor activity"/>
    <property type="evidence" value="ECO:0007669"/>
    <property type="project" value="TreeGrafter"/>
</dbReference>
<protein>
    <submittedName>
        <fullName evidence="7">Transcriptional regulator</fullName>
    </submittedName>
</protein>
<dbReference type="EMBL" id="CP029551">
    <property type="protein sequence ID" value="AWN35078.1"/>
    <property type="molecule type" value="Genomic_DNA"/>
</dbReference>
<dbReference type="GO" id="GO:0045892">
    <property type="term" value="P:negative regulation of DNA-templated transcription"/>
    <property type="evidence" value="ECO:0007669"/>
    <property type="project" value="TreeGrafter"/>
</dbReference>
<reference evidence="7 8" key="1">
    <citation type="submission" date="2018-05" db="EMBL/GenBank/DDBJ databases">
        <title>Complete Genome Sequence of Methylobacterium sp. 17Sr1-43.</title>
        <authorList>
            <person name="Srinivasan S."/>
        </authorList>
    </citation>
    <scope>NUCLEOTIDE SEQUENCE [LARGE SCALE GENOMIC DNA]</scope>
    <source>
        <strain evidence="7 8">17Sr1-43</strain>
    </source>
</reference>
<dbReference type="Gene3D" id="1.10.10.10">
    <property type="entry name" value="Winged helix-like DNA-binding domain superfamily/Winged helix DNA-binding domain"/>
    <property type="match status" value="1"/>
</dbReference>
<proteinExistence type="predicted"/>
<keyword evidence="8" id="KW-1185">Reference proteome</keyword>
<accession>A0A2U8VNN5</accession>
<dbReference type="InterPro" id="IPR014757">
    <property type="entry name" value="Tscrpt_reg_IclR_C"/>
</dbReference>
<evidence type="ECO:0000256" key="1">
    <source>
        <dbReference type="ARBA" id="ARBA00023015"/>
    </source>
</evidence>
<dbReference type="KEGG" id="meti:DK427_04410"/>
<feature type="domain" description="HTH iclR-type" evidence="5">
    <location>
        <begin position="29"/>
        <end position="91"/>
    </location>
</feature>
<dbReference type="InterPro" id="IPR005471">
    <property type="entry name" value="Tscrpt_reg_IclR_N"/>
</dbReference>
<organism evidence="7 8">
    <name type="scientific">Methylobacterium radiodurans</name>
    <dbReference type="NCBI Taxonomy" id="2202828"/>
    <lineage>
        <taxon>Bacteria</taxon>
        <taxon>Pseudomonadati</taxon>
        <taxon>Pseudomonadota</taxon>
        <taxon>Alphaproteobacteria</taxon>
        <taxon>Hyphomicrobiales</taxon>
        <taxon>Methylobacteriaceae</taxon>
        <taxon>Methylobacterium</taxon>
    </lineage>
</organism>
<gene>
    <name evidence="7" type="ORF">DK427_04410</name>
</gene>
<dbReference type="PROSITE" id="PS51077">
    <property type="entry name" value="HTH_ICLR"/>
    <property type="match status" value="1"/>
</dbReference>
<evidence type="ECO:0000256" key="2">
    <source>
        <dbReference type="ARBA" id="ARBA00023125"/>
    </source>
</evidence>
<keyword evidence="3" id="KW-0804">Transcription</keyword>
<dbReference type="PANTHER" id="PTHR30136:SF24">
    <property type="entry name" value="HTH-TYPE TRANSCRIPTIONAL REPRESSOR ALLR"/>
    <property type="match status" value="1"/>
</dbReference>
<keyword evidence="1" id="KW-0805">Transcription regulation</keyword>
<dbReference type="Proteomes" id="UP000246058">
    <property type="component" value="Chromosome"/>
</dbReference>
<dbReference type="InterPro" id="IPR036388">
    <property type="entry name" value="WH-like_DNA-bd_sf"/>
</dbReference>
<dbReference type="SUPFAM" id="SSF55781">
    <property type="entry name" value="GAF domain-like"/>
    <property type="match status" value="1"/>
</dbReference>